<reference evidence="2 3" key="1">
    <citation type="journal article" date="2019" name="Commun. Biol.">
        <title>The bagworm genome reveals a unique fibroin gene that provides high tensile strength.</title>
        <authorList>
            <person name="Kono N."/>
            <person name="Nakamura H."/>
            <person name="Ohtoshi R."/>
            <person name="Tomita M."/>
            <person name="Numata K."/>
            <person name="Arakawa K."/>
        </authorList>
    </citation>
    <scope>NUCLEOTIDE SEQUENCE [LARGE SCALE GENOMIC DNA]</scope>
</reference>
<evidence type="ECO:0000313" key="2">
    <source>
        <dbReference type="EMBL" id="GBP14395.1"/>
    </source>
</evidence>
<feature type="compositionally biased region" description="Basic and acidic residues" evidence="1">
    <location>
        <begin position="64"/>
        <end position="80"/>
    </location>
</feature>
<proteinExistence type="predicted"/>
<dbReference type="AlphaFoldDB" id="A0A4C1TJV0"/>
<evidence type="ECO:0000313" key="3">
    <source>
        <dbReference type="Proteomes" id="UP000299102"/>
    </source>
</evidence>
<evidence type="ECO:0000256" key="1">
    <source>
        <dbReference type="SAM" id="MobiDB-lite"/>
    </source>
</evidence>
<comment type="caution">
    <text evidence="2">The sequence shown here is derived from an EMBL/GenBank/DDBJ whole genome shotgun (WGS) entry which is preliminary data.</text>
</comment>
<dbReference type="EMBL" id="BGZK01000063">
    <property type="protein sequence ID" value="GBP14395.1"/>
    <property type="molecule type" value="Genomic_DNA"/>
</dbReference>
<accession>A0A4C1TJV0</accession>
<gene>
    <name evidence="2" type="ORF">EVAR_92384_1</name>
</gene>
<feature type="region of interest" description="Disordered" evidence="1">
    <location>
        <begin position="38"/>
        <end position="80"/>
    </location>
</feature>
<sequence length="132" mass="14556">MSGIRDRLSGAHLESRVLHAFPSEFPSTITTSVTAIGVGSGADTISGGGKRRRATAFSSSSDQVEIKDENRDQGNHEHGINSRYTIYRDPYYMKDELRYGTQKSYVPMRLKLTPVDFMIAPGLSLGILLFSV</sequence>
<name>A0A4C1TJV0_EUMVA</name>
<protein>
    <submittedName>
        <fullName evidence="2">Uncharacterized protein</fullName>
    </submittedName>
</protein>
<organism evidence="2 3">
    <name type="scientific">Eumeta variegata</name>
    <name type="common">Bagworm moth</name>
    <name type="synonym">Eumeta japonica</name>
    <dbReference type="NCBI Taxonomy" id="151549"/>
    <lineage>
        <taxon>Eukaryota</taxon>
        <taxon>Metazoa</taxon>
        <taxon>Ecdysozoa</taxon>
        <taxon>Arthropoda</taxon>
        <taxon>Hexapoda</taxon>
        <taxon>Insecta</taxon>
        <taxon>Pterygota</taxon>
        <taxon>Neoptera</taxon>
        <taxon>Endopterygota</taxon>
        <taxon>Lepidoptera</taxon>
        <taxon>Glossata</taxon>
        <taxon>Ditrysia</taxon>
        <taxon>Tineoidea</taxon>
        <taxon>Psychidae</taxon>
        <taxon>Oiketicinae</taxon>
        <taxon>Eumeta</taxon>
    </lineage>
</organism>
<dbReference type="Proteomes" id="UP000299102">
    <property type="component" value="Unassembled WGS sequence"/>
</dbReference>
<keyword evidence="3" id="KW-1185">Reference proteome</keyword>